<dbReference type="Proteomes" id="UP001230188">
    <property type="component" value="Unassembled WGS sequence"/>
</dbReference>
<organism evidence="8 9">
    <name type="scientific">Chrysophaeum taylorii</name>
    <dbReference type="NCBI Taxonomy" id="2483200"/>
    <lineage>
        <taxon>Eukaryota</taxon>
        <taxon>Sar</taxon>
        <taxon>Stramenopiles</taxon>
        <taxon>Ochrophyta</taxon>
        <taxon>Pelagophyceae</taxon>
        <taxon>Pelagomonadales</taxon>
        <taxon>Pelagomonadaceae</taxon>
        <taxon>Chrysophaeum</taxon>
    </lineage>
</organism>
<keyword evidence="5" id="KW-0472">Membrane</keyword>
<dbReference type="GO" id="GO:0016020">
    <property type="term" value="C:membrane"/>
    <property type="evidence" value="ECO:0007669"/>
    <property type="project" value="UniProtKB-SubCell"/>
</dbReference>
<dbReference type="InterPro" id="IPR007014">
    <property type="entry name" value="FUN14"/>
</dbReference>
<evidence type="ECO:0000313" key="8">
    <source>
        <dbReference type="EMBL" id="KAJ8614598.1"/>
    </source>
</evidence>
<proteinExistence type="inferred from homology"/>
<evidence type="ECO:0000256" key="4">
    <source>
        <dbReference type="ARBA" id="ARBA00022989"/>
    </source>
</evidence>
<keyword evidence="4" id="KW-1133">Transmembrane helix</keyword>
<dbReference type="PROSITE" id="PS00018">
    <property type="entry name" value="EF_HAND_1"/>
    <property type="match status" value="1"/>
</dbReference>
<keyword evidence="6" id="KW-0175">Coiled coil</keyword>
<feature type="coiled-coil region" evidence="6">
    <location>
        <begin position="5"/>
        <end position="32"/>
    </location>
</feature>
<feature type="domain" description="EF-hand" evidence="7">
    <location>
        <begin position="95"/>
        <end position="130"/>
    </location>
</feature>
<evidence type="ECO:0000256" key="6">
    <source>
        <dbReference type="SAM" id="Coils"/>
    </source>
</evidence>
<keyword evidence="9" id="KW-1185">Reference proteome</keyword>
<dbReference type="InterPro" id="IPR018247">
    <property type="entry name" value="EF_Hand_1_Ca_BS"/>
</dbReference>
<dbReference type="PANTHER" id="PTHR21346">
    <property type="entry name" value="FUN14 DOMAIN CONTAINING"/>
    <property type="match status" value="1"/>
</dbReference>
<keyword evidence="3" id="KW-0812">Transmembrane</keyword>
<evidence type="ECO:0000313" key="9">
    <source>
        <dbReference type="Proteomes" id="UP001230188"/>
    </source>
</evidence>
<dbReference type="InterPro" id="IPR002048">
    <property type="entry name" value="EF_hand_dom"/>
</dbReference>
<dbReference type="PANTHER" id="PTHR21346:SF10">
    <property type="entry name" value="TRANSMEMBRANE PROTEIN"/>
    <property type="match status" value="1"/>
</dbReference>
<dbReference type="PROSITE" id="PS50222">
    <property type="entry name" value="EF_HAND_2"/>
    <property type="match status" value="1"/>
</dbReference>
<sequence>MGIGTSSLKRELEAREAEVSALKARLEAIEAAQQQETDVMGDMVVPFTSQALLGSTLGYAAGYTLRAIGKVASLMIGSGFIMLQGLSYLGYVNVDWRKVERDYIKSFDKDADGAIGKDDLKQLWREFTDVLAFNLPAGTGFTGGLLYGLNFNPAMSAGLAASAGLGARFLLPRVALGGTAATGLPGLFVAAKKHYWAEDDFGFDGLRTLEDPKGDPSSS</sequence>
<dbReference type="AlphaFoldDB" id="A0AAD7XSB2"/>
<evidence type="ECO:0000256" key="2">
    <source>
        <dbReference type="ARBA" id="ARBA00009160"/>
    </source>
</evidence>
<evidence type="ECO:0000256" key="5">
    <source>
        <dbReference type="ARBA" id="ARBA00023136"/>
    </source>
</evidence>
<protein>
    <recommendedName>
        <fullName evidence="7">EF-hand domain-containing protein</fullName>
    </recommendedName>
</protein>
<comment type="subcellular location">
    <subcellularLocation>
        <location evidence="1">Membrane</location>
    </subcellularLocation>
</comment>
<evidence type="ECO:0000256" key="1">
    <source>
        <dbReference type="ARBA" id="ARBA00004370"/>
    </source>
</evidence>
<dbReference type="GO" id="GO:0005509">
    <property type="term" value="F:calcium ion binding"/>
    <property type="evidence" value="ECO:0007669"/>
    <property type="project" value="InterPro"/>
</dbReference>
<dbReference type="Pfam" id="PF04930">
    <property type="entry name" value="FUN14"/>
    <property type="match status" value="1"/>
</dbReference>
<gene>
    <name evidence="8" type="ORF">CTAYLR_004944</name>
</gene>
<accession>A0AAD7XSB2</accession>
<evidence type="ECO:0000259" key="7">
    <source>
        <dbReference type="PROSITE" id="PS50222"/>
    </source>
</evidence>
<name>A0AAD7XSB2_9STRA</name>
<comment type="similarity">
    <text evidence="2">Belongs to the FUN14 family.</text>
</comment>
<evidence type="ECO:0000256" key="3">
    <source>
        <dbReference type="ARBA" id="ARBA00022692"/>
    </source>
</evidence>
<comment type="caution">
    <text evidence="8">The sequence shown here is derived from an EMBL/GenBank/DDBJ whole genome shotgun (WGS) entry which is preliminary data.</text>
</comment>
<reference evidence="8" key="1">
    <citation type="submission" date="2023-01" db="EMBL/GenBank/DDBJ databases">
        <title>Metagenome sequencing of chrysophaentin producing Chrysophaeum taylorii.</title>
        <authorList>
            <person name="Davison J."/>
            <person name="Bewley C."/>
        </authorList>
    </citation>
    <scope>NUCLEOTIDE SEQUENCE</scope>
    <source>
        <strain evidence="8">NIES-1699</strain>
    </source>
</reference>
<dbReference type="EMBL" id="JAQMWT010000002">
    <property type="protein sequence ID" value="KAJ8614598.1"/>
    <property type="molecule type" value="Genomic_DNA"/>
</dbReference>